<protein>
    <submittedName>
        <fullName evidence="9">Sigma-54-dependent transcriptional regulator</fullName>
    </submittedName>
</protein>
<dbReference type="EMBL" id="JBHSGN010000041">
    <property type="protein sequence ID" value="MFC4672984.1"/>
    <property type="molecule type" value="Genomic_DNA"/>
</dbReference>
<dbReference type="Gene3D" id="3.40.50.300">
    <property type="entry name" value="P-loop containing nucleotide triphosphate hydrolases"/>
    <property type="match status" value="1"/>
</dbReference>
<comment type="caution">
    <text evidence="9">The sequence shown here is derived from an EMBL/GenBank/DDBJ whole genome shotgun (WGS) entry which is preliminary data.</text>
</comment>
<dbReference type="InterPro" id="IPR025944">
    <property type="entry name" value="Sigma_54_int_dom_CS"/>
</dbReference>
<dbReference type="InterPro" id="IPR002197">
    <property type="entry name" value="HTH_Fis"/>
</dbReference>
<dbReference type="InterPro" id="IPR009057">
    <property type="entry name" value="Homeodomain-like_sf"/>
</dbReference>
<dbReference type="PANTHER" id="PTHR32071:SF81">
    <property type="entry name" value="PROPIONATE CATABOLISM OPERON REGULATORY PROTEIN"/>
    <property type="match status" value="1"/>
</dbReference>
<keyword evidence="2" id="KW-0067">ATP-binding</keyword>
<dbReference type="Pfam" id="PF02954">
    <property type="entry name" value="HTH_8"/>
    <property type="match status" value="1"/>
</dbReference>
<dbReference type="PROSITE" id="PS00676">
    <property type="entry name" value="SIGMA54_INTERACT_2"/>
    <property type="match status" value="1"/>
</dbReference>
<feature type="modified residue" description="4-aspartylphosphate" evidence="6">
    <location>
        <position position="53"/>
    </location>
</feature>
<dbReference type="PRINTS" id="PR01590">
    <property type="entry name" value="HTHFIS"/>
</dbReference>
<keyword evidence="6" id="KW-0597">Phosphoprotein</keyword>
<keyword evidence="3" id="KW-0805">Transcription regulation</keyword>
<dbReference type="Gene3D" id="3.40.50.2300">
    <property type="match status" value="1"/>
</dbReference>
<dbReference type="Pfam" id="PF00158">
    <property type="entry name" value="Sigma54_activat"/>
    <property type="match status" value="1"/>
</dbReference>
<keyword evidence="5" id="KW-0804">Transcription</keyword>
<reference evidence="10" key="1">
    <citation type="journal article" date="2019" name="Int. J. Syst. Evol. Microbiol.">
        <title>The Global Catalogue of Microorganisms (GCM) 10K type strain sequencing project: providing services to taxonomists for standard genome sequencing and annotation.</title>
        <authorList>
            <consortium name="The Broad Institute Genomics Platform"/>
            <consortium name="The Broad Institute Genome Sequencing Center for Infectious Disease"/>
            <person name="Wu L."/>
            <person name="Ma J."/>
        </authorList>
    </citation>
    <scope>NUCLEOTIDE SEQUENCE [LARGE SCALE GENOMIC DNA]</scope>
    <source>
        <strain evidence="10">CCUG 66188</strain>
    </source>
</reference>
<dbReference type="PROSITE" id="PS00688">
    <property type="entry name" value="SIGMA54_INTERACT_3"/>
    <property type="match status" value="1"/>
</dbReference>
<dbReference type="Pfam" id="PF00072">
    <property type="entry name" value="Response_reg"/>
    <property type="match status" value="1"/>
</dbReference>
<dbReference type="SUPFAM" id="SSF52540">
    <property type="entry name" value="P-loop containing nucleoside triphosphate hydrolases"/>
    <property type="match status" value="1"/>
</dbReference>
<dbReference type="SMART" id="SM00448">
    <property type="entry name" value="REC"/>
    <property type="match status" value="1"/>
</dbReference>
<sequence length="437" mass="49247">MDSKVLIVEDDSAFGILLKKWFSKNGFEALVRSTLDEARKDLLKTDFKLIMTDLRLPDGDGIMLLTWIKEKGISTPVIIMTSYGEVQSAVAAIKLGAFDYMEKPINPDILKSKINEALNHIPVQAPKENASTVNIVYGKNTLSKKMYEHIELVAPTHLSVLIRGESGTGKEYTARMIHDSSDRHHAPFIAVDCGSLSRELAPSELFGHLKGAFTSAIADKKGVFEQAEGGTVFLDEVGNLSYEVQVQLLRAIQERKVRPVGSATDIKVNVRMIVATNENLETAISEGRFREDLYHRLNEFTLIVPPLREREEDIVLFANSFLADANKELERNVEKFSDDSMHILKQYHWPGNLRELRNVIRRTVLFAKGTEITPDLLPEFIQSPAQTEQISLSPIDEREQILKALKITKGNKTKAANLLNIDRKTLYNKMHQYGMDI</sequence>
<dbReference type="SMART" id="SM00382">
    <property type="entry name" value="AAA"/>
    <property type="match status" value="1"/>
</dbReference>
<dbReference type="PANTHER" id="PTHR32071">
    <property type="entry name" value="TRANSCRIPTIONAL REGULATORY PROTEIN"/>
    <property type="match status" value="1"/>
</dbReference>
<accession>A0ABV9KS83</accession>
<evidence type="ECO:0000256" key="5">
    <source>
        <dbReference type="ARBA" id="ARBA00023163"/>
    </source>
</evidence>
<proteinExistence type="predicted"/>
<dbReference type="RefSeq" id="WP_379994213.1">
    <property type="nucleotide sequence ID" value="NZ_JBHSGN010000041.1"/>
</dbReference>
<dbReference type="CDD" id="cd00009">
    <property type="entry name" value="AAA"/>
    <property type="match status" value="1"/>
</dbReference>
<dbReference type="InterPro" id="IPR027417">
    <property type="entry name" value="P-loop_NTPase"/>
</dbReference>
<dbReference type="SUPFAM" id="SSF52172">
    <property type="entry name" value="CheY-like"/>
    <property type="match status" value="1"/>
</dbReference>
<dbReference type="Proteomes" id="UP001596023">
    <property type="component" value="Unassembled WGS sequence"/>
</dbReference>
<evidence type="ECO:0000259" key="8">
    <source>
        <dbReference type="PROSITE" id="PS50110"/>
    </source>
</evidence>
<evidence type="ECO:0000256" key="6">
    <source>
        <dbReference type="PROSITE-ProRule" id="PRU00169"/>
    </source>
</evidence>
<dbReference type="Gene3D" id="1.10.8.60">
    <property type="match status" value="1"/>
</dbReference>
<evidence type="ECO:0000259" key="7">
    <source>
        <dbReference type="PROSITE" id="PS50045"/>
    </source>
</evidence>
<dbReference type="InterPro" id="IPR002078">
    <property type="entry name" value="Sigma_54_int"/>
</dbReference>
<dbReference type="Pfam" id="PF25601">
    <property type="entry name" value="AAA_lid_14"/>
    <property type="match status" value="1"/>
</dbReference>
<organism evidence="9 10">
    <name type="scientific">Dysgonomonas termitidis</name>
    <dbReference type="NCBI Taxonomy" id="1516126"/>
    <lineage>
        <taxon>Bacteria</taxon>
        <taxon>Pseudomonadati</taxon>
        <taxon>Bacteroidota</taxon>
        <taxon>Bacteroidia</taxon>
        <taxon>Bacteroidales</taxon>
        <taxon>Dysgonomonadaceae</taxon>
        <taxon>Dysgonomonas</taxon>
    </lineage>
</organism>
<evidence type="ECO:0000256" key="3">
    <source>
        <dbReference type="ARBA" id="ARBA00023015"/>
    </source>
</evidence>
<evidence type="ECO:0000256" key="2">
    <source>
        <dbReference type="ARBA" id="ARBA00022840"/>
    </source>
</evidence>
<dbReference type="SUPFAM" id="SSF46689">
    <property type="entry name" value="Homeodomain-like"/>
    <property type="match status" value="1"/>
</dbReference>
<keyword evidence="4" id="KW-0238">DNA-binding</keyword>
<dbReference type="Gene3D" id="1.10.10.60">
    <property type="entry name" value="Homeodomain-like"/>
    <property type="match status" value="1"/>
</dbReference>
<feature type="domain" description="Response regulatory" evidence="8">
    <location>
        <begin position="4"/>
        <end position="118"/>
    </location>
</feature>
<keyword evidence="1" id="KW-0547">Nucleotide-binding</keyword>
<keyword evidence="10" id="KW-1185">Reference proteome</keyword>
<feature type="domain" description="Sigma-54 factor interaction" evidence="7">
    <location>
        <begin position="136"/>
        <end position="365"/>
    </location>
</feature>
<name>A0ABV9KS83_9BACT</name>
<dbReference type="InterPro" id="IPR001789">
    <property type="entry name" value="Sig_transdc_resp-reg_receiver"/>
</dbReference>
<dbReference type="PROSITE" id="PS50110">
    <property type="entry name" value="RESPONSE_REGULATORY"/>
    <property type="match status" value="1"/>
</dbReference>
<evidence type="ECO:0000256" key="4">
    <source>
        <dbReference type="ARBA" id="ARBA00023125"/>
    </source>
</evidence>
<evidence type="ECO:0000313" key="9">
    <source>
        <dbReference type="EMBL" id="MFC4672984.1"/>
    </source>
</evidence>
<dbReference type="InterPro" id="IPR025943">
    <property type="entry name" value="Sigma_54_int_dom_ATP-bd_2"/>
</dbReference>
<evidence type="ECO:0000256" key="1">
    <source>
        <dbReference type="ARBA" id="ARBA00022741"/>
    </source>
</evidence>
<dbReference type="PROSITE" id="PS50045">
    <property type="entry name" value="SIGMA54_INTERACT_4"/>
    <property type="match status" value="1"/>
</dbReference>
<gene>
    <name evidence="9" type="ORF">ACFO6W_04705</name>
</gene>
<dbReference type="InterPro" id="IPR011006">
    <property type="entry name" value="CheY-like_superfamily"/>
</dbReference>
<dbReference type="InterPro" id="IPR058031">
    <property type="entry name" value="AAA_lid_NorR"/>
</dbReference>
<evidence type="ECO:0000313" key="10">
    <source>
        <dbReference type="Proteomes" id="UP001596023"/>
    </source>
</evidence>
<dbReference type="InterPro" id="IPR003593">
    <property type="entry name" value="AAA+_ATPase"/>
</dbReference>